<protein>
    <submittedName>
        <fullName evidence="1">Uncharacterized protein</fullName>
    </submittedName>
</protein>
<dbReference type="Proteomes" id="UP001163321">
    <property type="component" value="Chromosome 9"/>
</dbReference>
<accession>A0ACC0VI84</accession>
<sequence>MSGSIHLPQIGLPHARKQIGFTELRLLTEPVANARRKQQATSKFCNMRGLCTHSMMDITQTHASWPPPCFVLFATRKTMETLVRRGVENTLEADLELIAPGRPKSAIAIAISIFGQFHGSPIQVAARMRSPFNDL</sequence>
<organism evidence="1 2">
    <name type="scientific">Peronosclerospora sorghi</name>
    <dbReference type="NCBI Taxonomy" id="230839"/>
    <lineage>
        <taxon>Eukaryota</taxon>
        <taxon>Sar</taxon>
        <taxon>Stramenopiles</taxon>
        <taxon>Oomycota</taxon>
        <taxon>Peronosporomycetes</taxon>
        <taxon>Peronosporales</taxon>
        <taxon>Peronosporaceae</taxon>
        <taxon>Peronosclerospora</taxon>
    </lineage>
</organism>
<evidence type="ECO:0000313" key="1">
    <source>
        <dbReference type="EMBL" id="KAI9905630.1"/>
    </source>
</evidence>
<comment type="caution">
    <text evidence="1">The sequence shown here is derived from an EMBL/GenBank/DDBJ whole genome shotgun (WGS) entry which is preliminary data.</text>
</comment>
<reference evidence="1 2" key="1">
    <citation type="journal article" date="2022" name="bioRxiv">
        <title>The genome of the oomycete Peronosclerospora sorghi, a cosmopolitan pathogen of maize and sorghum, is inflated with dispersed pseudogenes.</title>
        <authorList>
            <person name="Fletcher K."/>
            <person name="Martin F."/>
            <person name="Isakeit T."/>
            <person name="Cavanaugh K."/>
            <person name="Magill C."/>
            <person name="Michelmore R."/>
        </authorList>
    </citation>
    <scope>NUCLEOTIDE SEQUENCE [LARGE SCALE GENOMIC DNA]</scope>
    <source>
        <strain evidence="1">P6</strain>
    </source>
</reference>
<keyword evidence="2" id="KW-1185">Reference proteome</keyword>
<gene>
    <name evidence="1" type="ORF">PsorP6_014268</name>
</gene>
<evidence type="ECO:0000313" key="2">
    <source>
        <dbReference type="Proteomes" id="UP001163321"/>
    </source>
</evidence>
<dbReference type="EMBL" id="CM047588">
    <property type="protein sequence ID" value="KAI9905630.1"/>
    <property type="molecule type" value="Genomic_DNA"/>
</dbReference>
<proteinExistence type="predicted"/>
<name>A0ACC0VI84_9STRA</name>